<accession>A0ABT2EJC7</accession>
<comment type="subunit">
    <text evidence="9">Forms a complex with TatC.</text>
</comment>
<keyword evidence="3 9" id="KW-1003">Cell membrane</keyword>
<evidence type="ECO:0000256" key="9">
    <source>
        <dbReference type="HAMAP-Rule" id="MF_00236"/>
    </source>
</evidence>
<protein>
    <recommendedName>
        <fullName evidence="9">Sec-independent protein translocase protein TatA</fullName>
    </recommendedName>
</protein>
<dbReference type="PANTHER" id="PTHR42982:SF1">
    <property type="entry name" value="SEC-INDEPENDENT PROTEIN TRANSLOCASE PROTEIN TATA"/>
    <property type="match status" value="1"/>
</dbReference>
<evidence type="ECO:0000256" key="2">
    <source>
        <dbReference type="ARBA" id="ARBA00022448"/>
    </source>
</evidence>
<dbReference type="PANTHER" id="PTHR42982">
    <property type="entry name" value="SEC-INDEPENDENT PROTEIN TRANSLOCASE PROTEIN TATA"/>
    <property type="match status" value="1"/>
</dbReference>
<name>A0ABT2EJC7_9BACT</name>
<reference evidence="10 11" key="1">
    <citation type="submission" date="2022-08" db="EMBL/GenBank/DDBJ databases">
        <title>Bacterial and archaeal communities from various locations to study Microbial Dark Matter (Phase II).</title>
        <authorList>
            <person name="Stepanauskas R."/>
        </authorList>
    </citation>
    <scope>NUCLEOTIDE SEQUENCE [LARGE SCALE GENOMIC DNA]</scope>
    <source>
        <strain evidence="10 11">PD1</strain>
    </source>
</reference>
<dbReference type="RefSeq" id="WP_018195376.1">
    <property type="nucleotide sequence ID" value="NZ_CP130454.1"/>
</dbReference>
<evidence type="ECO:0000256" key="6">
    <source>
        <dbReference type="ARBA" id="ARBA00022989"/>
    </source>
</evidence>
<keyword evidence="6 9" id="KW-1133">Transmembrane helix</keyword>
<keyword evidence="4 9" id="KW-0812">Transmembrane</keyword>
<comment type="subcellular location">
    <subcellularLocation>
        <location evidence="1 9">Cell membrane</location>
        <topology evidence="1 9">Single-pass membrane protein</topology>
    </subcellularLocation>
</comment>
<dbReference type="HAMAP" id="MF_00236">
    <property type="entry name" value="TatA_E"/>
    <property type="match status" value="1"/>
</dbReference>
<dbReference type="InterPro" id="IPR003369">
    <property type="entry name" value="TatA/B/E"/>
</dbReference>
<proteinExistence type="inferred from homology"/>
<comment type="similarity">
    <text evidence="9">Belongs to the TatA/E family.</text>
</comment>
<dbReference type="Gene3D" id="1.20.5.3310">
    <property type="match status" value="1"/>
</dbReference>
<organism evidence="10 11">
    <name type="scientific">Candidatus Fervidibacter sacchari</name>
    <dbReference type="NCBI Taxonomy" id="1448929"/>
    <lineage>
        <taxon>Bacteria</taxon>
        <taxon>Candidatus Fervidibacterota</taxon>
        <taxon>Candidatus Fervidibacter</taxon>
    </lineage>
</organism>
<evidence type="ECO:0000256" key="4">
    <source>
        <dbReference type="ARBA" id="ARBA00022692"/>
    </source>
</evidence>
<dbReference type="InterPro" id="IPR006312">
    <property type="entry name" value="TatA/E"/>
</dbReference>
<evidence type="ECO:0000256" key="1">
    <source>
        <dbReference type="ARBA" id="ARBA00004162"/>
    </source>
</evidence>
<dbReference type="EMBL" id="JANUCP010000001">
    <property type="protein sequence ID" value="MCS3918047.1"/>
    <property type="molecule type" value="Genomic_DNA"/>
</dbReference>
<keyword evidence="8 9" id="KW-0472">Membrane</keyword>
<keyword evidence="11" id="KW-1185">Reference proteome</keyword>
<comment type="caution">
    <text evidence="10">The sequence shown here is derived from an EMBL/GenBank/DDBJ whole genome shotgun (WGS) entry which is preliminary data.</text>
</comment>
<keyword evidence="2 9" id="KW-0813">Transport</keyword>
<sequence length="61" mass="6957">MFGLSPQELLVIAVIVVLLFGAKKVPEFFASLGKGIKEFKKALHEETKEEKEHQETKTERE</sequence>
<keyword evidence="7 9" id="KW-0811">Translocation</keyword>
<dbReference type="Pfam" id="PF02416">
    <property type="entry name" value="TatA_B_E"/>
    <property type="match status" value="1"/>
</dbReference>
<dbReference type="Proteomes" id="UP001204798">
    <property type="component" value="Unassembled WGS sequence"/>
</dbReference>
<evidence type="ECO:0000256" key="5">
    <source>
        <dbReference type="ARBA" id="ARBA00022927"/>
    </source>
</evidence>
<evidence type="ECO:0000313" key="10">
    <source>
        <dbReference type="EMBL" id="MCS3918047.1"/>
    </source>
</evidence>
<evidence type="ECO:0000256" key="3">
    <source>
        <dbReference type="ARBA" id="ARBA00022475"/>
    </source>
</evidence>
<keyword evidence="5 9" id="KW-0653">Protein transport</keyword>
<comment type="function">
    <text evidence="9">Part of the twin-arginine translocation (Tat) system that transports large folded proteins containing a characteristic twin-arginine motif in their signal peptide across membranes. TatA could form the protein-conducting channel of the Tat system.</text>
</comment>
<evidence type="ECO:0000256" key="7">
    <source>
        <dbReference type="ARBA" id="ARBA00023010"/>
    </source>
</evidence>
<evidence type="ECO:0000313" key="11">
    <source>
        <dbReference type="Proteomes" id="UP001204798"/>
    </source>
</evidence>
<gene>
    <name evidence="9" type="primary">tatA</name>
    <name evidence="10" type="ORF">M2350_000444</name>
</gene>
<evidence type="ECO:0000256" key="8">
    <source>
        <dbReference type="ARBA" id="ARBA00023136"/>
    </source>
</evidence>
<dbReference type="NCBIfam" id="TIGR01411">
    <property type="entry name" value="tatAE"/>
    <property type="match status" value="1"/>
</dbReference>